<evidence type="ECO:0000313" key="2">
    <source>
        <dbReference type="Proteomes" id="UP000821853"/>
    </source>
</evidence>
<protein>
    <recommendedName>
        <fullName evidence="3">Tick transposon</fullName>
    </recommendedName>
</protein>
<organism evidence="1 2">
    <name type="scientific">Haemaphysalis longicornis</name>
    <name type="common">Bush tick</name>
    <dbReference type="NCBI Taxonomy" id="44386"/>
    <lineage>
        <taxon>Eukaryota</taxon>
        <taxon>Metazoa</taxon>
        <taxon>Ecdysozoa</taxon>
        <taxon>Arthropoda</taxon>
        <taxon>Chelicerata</taxon>
        <taxon>Arachnida</taxon>
        <taxon>Acari</taxon>
        <taxon>Parasitiformes</taxon>
        <taxon>Ixodida</taxon>
        <taxon>Ixodoidea</taxon>
        <taxon>Ixodidae</taxon>
        <taxon>Haemaphysalinae</taxon>
        <taxon>Haemaphysalis</taxon>
    </lineage>
</organism>
<evidence type="ECO:0008006" key="3">
    <source>
        <dbReference type="Google" id="ProtNLM"/>
    </source>
</evidence>
<evidence type="ECO:0000313" key="1">
    <source>
        <dbReference type="EMBL" id="KAH9384200.1"/>
    </source>
</evidence>
<reference evidence="1 2" key="1">
    <citation type="journal article" date="2020" name="Cell">
        <title>Large-Scale Comparative Analyses of Tick Genomes Elucidate Their Genetic Diversity and Vector Capacities.</title>
        <authorList>
            <consortium name="Tick Genome and Microbiome Consortium (TIGMIC)"/>
            <person name="Jia N."/>
            <person name="Wang J."/>
            <person name="Shi W."/>
            <person name="Du L."/>
            <person name="Sun Y."/>
            <person name="Zhan W."/>
            <person name="Jiang J.F."/>
            <person name="Wang Q."/>
            <person name="Zhang B."/>
            <person name="Ji P."/>
            <person name="Bell-Sakyi L."/>
            <person name="Cui X.M."/>
            <person name="Yuan T.T."/>
            <person name="Jiang B.G."/>
            <person name="Yang W.F."/>
            <person name="Lam T.T."/>
            <person name="Chang Q.C."/>
            <person name="Ding S.J."/>
            <person name="Wang X.J."/>
            <person name="Zhu J.G."/>
            <person name="Ruan X.D."/>
            <person name="Zhao L."/>
            <person name="Wei J.T."/>
            <person name="Ye R.Z."/>
            <person name="Que T.C."/>
            <person name="Du C.H."/>
            <person name="Zhou Y.H."/>
            <person name="Cheng J.X."/>
            <person name="Dai P.F."/>
            <person name="Guo W.B."/>
            <person name="Han X.H."/>
            <person name="Huang E.J."/>
            <person name="Li L.F."/>
            <person name="Wei W."/>
            <person name="Gao Y.C."/>
            <person name="Liu J.Z."/>
            <person name="Shao H.Z."/>
            <person name="Wang X."/>
            <person name="Wang C.C."/>
            <person name="Yang T.C."/>
            <person name="Huo Q.B."/>
            <person name="Li W."/>
            <person name="Chen H.Y."/>
            <person name="Chen S.E."/>
            <person name="Zhou L.G."/>
            <person name="Ni X.B."/>
            <person name="Tian J.H."/>
            <person name="Sheng Y."/>
            <person name="Liu T."/>
            <person name="Pan Y.S."/>
            <person name="Xia L.Y."/>
            <person name="Li J."/>
            <person name="Zhao F."/>
            <person name="Cao W.C."/>
        </authorList>
    </citation>
    <scope>NUCLEOTIDE SEQUENCE [LARGE SCALE GENOMIC DNA]</scope>
    <source>
        <strain evidence="1">HaeL-2018</strain>
    </source>
</reference>
<gene>
    <name evidence="1" type="ORF">HPB48_026193</name>
</gene>
<keyword evidence="2" id="KW-1185">Reference proteome</keyword>
<accession>A0A9J6HBG9</accession>
<comment type="caution">
    <text evidence="1">The sequence shown here is derived from an EMBL/GenBank/DDBJ whole genome shotgun (WGS) entry which is preliminary data.</text>
</comment>
<sequence length="241" mass="26900">MALGTHRQTPVEAIQGELGWSSFTAREAVAKAAYENRLLRFPEGNLARQVLVYLSFSGRSTRWTRRTVKLRRVFNLPMVSLATAATAGSRKEVHERVQSAETRKWQEACQQKSSLAVYCREKTEIRREWLYDNSKGSGFLAEARCGVLRTRTWRARFTANLAKTCALCDSAEETTEHVVVACPGIFPIARTSSLSIALGFRKPEETETAGDGSGDSPGAATATTKRQLEFWWRHGAVQRSV</sequence>
<dbReference type="AlphaFoldDB" id="A0A9J6HBG9"/>
<proteinExistence type="predicted"/>
<dbReference type="OMA" id="WTRRTVK"/>
<name>A0A9J6HBG9_HAELO</name>
<dbReference type="OrthoDB" id="6509940at2759"/>
<dbReference type="VEuPathDB" id="VectorBase:HLOH_064212"/>
<dbReference type="Proteomes" id="UP000821853">
    <property type="component" value="Unassembled WGS sequence"/>
</dbReference>
<dbReference type="EMBL" id="JABSTR010001790">
    <property type="protein sequence ID" value="KAH9384200.1"/>
    <property type="molecule type" value="Genomic_DNA"/>
</dbReference>